<keyword evidence="1" id="KW-1133">Transmembrane helix</keyword>
<protein>
    <submittedName>
        <fullName evidence="3">Signal transduction histidine kinase</fullName>
    </submittedName>
</protein>
<feature type="transmembrane region" description="Helical" evidence="1">
    <location>
        <begin position="421"/>
        <end position="442"/>
    </location>
</feature>
<feature type="transmembrane region" description="Helical" evidence="1">
    <location>
        <begin position="131"/>
        <end position="149"/>
    </location>
</feature>
<feature type="transmembrane region" description="Helical" evidence="1">
    <location>
        <begin position="557"/>
        <end position="574"/>
    </location>
</feature>
<dbReference type="SUPFAM" id="SSF55874">
    <property type="entry name" value="ATPase domain of HSP90 chaperone/DNA topoisomerase II/histidine kinase"/>
    <property type="match status" value="1"/>
</dbReference>
<dbReference type="Proteomes" id="UP000589626">
    <property type="component" value="Unassembled WGS sequence"/>
</dbReference>
<evidence type="ECO:0000256" key="1">
    <source>
        <dbReference type="SAM" id="Phobius"/>
    </source>
</evidence>
<accession>A0A7W4VYU6</accession>
<comment type="caution">
    <text evidence="3">The sequence shown here is derived from an EMBL/GenBank/DDBJ whole genome shotgun (WGS) entry which is preliminary data.</text>
</comment>
<proteinExistence type="predicted"/>
<feature type="transmembrane region" description="Helical" evidence="1">
    <location>
        <begin position="502"/>
        <end position="519"/>
    </location>
</feature>
<feature type="transmembrane region" description="Helical" evidence="1">
    <location>
        <begin position="78"/>
        <end position="98"/>
    </location>
</feature>
<dbReference type="RefSeq" id="WP_183594143.1">
    <property type="nucleotide sequence ID" value="NZ_JACHWR010000003.1"/>
</dbReference>
<keyword evidence="4" id="KW-1185">Reference proteome</keyword>
<evidence type="ECO:0000259" key="2">
    <source>
        <dbReference type="Pfam" id="PF02518"/>
    </source>
</evidence>
<keyword evidence="1" id="KW-0812">Transmembrane</keyword>
<organism evidence="3 4">
    <name type="scientific">Nocardioides soli</name>
    <dbReference type="NCBI Taxonomy" id="1036020"/>
    <lineage>
        <taxon>Bacteria</taxon>
        <taxon>Bacillati</taxon>
        <taxon>Actinomycetota</taxon>
        <taxon>Actinomycetes</taxon>
        <taxon>Propionibacteriales</taxon>
        <taxon>Nocardioidaceae</taxon>
        <taxon>Nocardioides</taxon>
    </lineage>
</organism>
<feature type="transmembrane region" description="Helical" evidence="1">
    <location>
        <begin position="51"/>
        <end position="71"/>
    </location>
</feature>
<dbReference type="Gene3D" id="3.30.565.10">
    <property type="entry name" value="Histidine kinase-like ATPase, C-terminal domain"/>
    <property type="match status" value="1"/>
</dbReference>
<keyword evidence="1" id="KW-0472">Membrane</keyword>
<dbReference type="GO" id="GO:0016301">
    <property type="term" value="F:kinase activity"/>
    <property type="evidence" value="ECO:0007669"/>
    <property type="project" value="UniProtKB-KW"/>
</dbReference>
<name>A0A7W4VYU6_9ACTN</name>
<dbReference type="Pfam" id="PF02518">
    <property type="entry name" value="HATPase_c"/>
    <property type="match status" value="1"/>
</dbReference>
<feature type="transmembrane region" description="Helical" evidence="1">
    <location>
        <begin position="478"/>
        <end position="496"/>
    </location>
</feature>
<dbReference type="AlphaFoldDB" id="A0A7W4VYU6"/>
<keyword evidence="3" id="KW-0808">Transferase</keyword>
<feature type="transmembrane region" description="Helical" evidence="1">
    <location>
        <begin position="448"/>
        <end position="466"/>
    </location>
</feature>
<evidence type="ECO:0000313" key="3">
    <source>
        <dbReference type="EMBL" id="MBB3044259.1"/>
    </source>
</evidence>
<feature type="transmembrane region" description="Helical" evidence="1">
    <location>
        <begin position="16"/>
        <end position="39"/>
    </location>
</feature>
<feature type="transmembrane region" description="Helical" evidence="1">
    <location>
        <begin position="110"/>
        <end position="126"/>
    </location>
</feature>
<keyword evidence="3" id="KW-0418">Kinase</keyword>
<feature type="domain" description="Histidine kinase/HSP90-like ATPase" evidence="2">
    <location>
        <begin position="303"/>
        <end position="391"/>
    </location>
</feature>
<evidence type="ECO:0000313" key="4">
    <source>
        <dbReference type="Proteomes" id="UP000589626"/>
    </source>
</evidence>
<sequence>MTATAAREPRAELRTLRLCTGVVGASTLAATVATSFVVTQPDRLGTPTSPWVLTAIAILLPLLAAGSAPWSDLPTLRWLNALVVVEYGVLLLVLALAAASGRVSDGEVPWVLTFTAAPVAAALVAWGRRAAWLVLLAATAAIQLLRVLVGHDTLSALASDVQAFFASLALVLLFGTLVAASRDFDRSTRVAYARASHRSAEDARAGVRRRLQALVHDELLATLVLAARDAPALRTAVAAQAARTRRLLRDLHEPEAAARVPVDDLVRQVRDTAAQECPAARVGLIDSRRTGSAAASVGLDVAEALTGALRQALVNSRTHAGPQATISVEMAISDDDVRIRVADDGVGFDPARVSPRRMGISTSIVGRVRGVPGGEARVESRPGSGTRVTLAWTRGRPAEEPAAPAVDTGILPAEDRRVRTGILVTIAVFWAAQAVLAGIAGAAAGDPAVAGLAIVGVGAAFLAIGWRSLARPTPARAWVVVAIVVATTALSLVPIPRDEHRYGDTWYVAACGFVLLALAVRGRPGVAVLGGLVAVVLSLSGAYLWPNDVADVLASTTRHLVILAIGVLLVLGTARTQARTTALRAEELAAVRAQVFREAAARELRERSRALEEVIGRMLERLESGAELTEHERRECAALDGRLRDQYRGGRISRPPMIEAAMAARRRGVDVVLLDDASDRVLSETELDAIAHWLASRLDAVPEGRFTGRILPHGRDGLASAVTGDEVAELPRTP</sequence>
<feature type="transmembrane region" description="Helical" evidence="1">
    <location>
        <begin position="526"/>
        <end position="545"/>
    </location>
</feature>
<gene>
    <name evidence="3" type="ORF">FHU40_004096</name>
</gene>
<feature type="transmembrane region" description="Helical" evidence="1">
    <location>
        <begin position="161"/>
        <end position="180"/>
    </location>
</feature>
<dbReference type="InterPro" id="IPR036890">
    <property type="entry name" value="HATPase_C_sf"/>
</dbReference>
<dbReference type="EMBL" id="JACHWR010000003">
    <property type="protein sequence ID" value="MBB3044259.1"/>
    <property type="molecule type" value="Genomic_DNA"/>
</dbReference>
<dbReference type="InterPro" id="IPR003594">
    <property type="entry name" value="HATPase_dom"/>
</dbReference>
<reference evidence="3 4" key="1">
    <citation type="submission" date="2020-08" db="EMBL/GenBank/DDBJ databases">
        <title>Sequencing the genomes of 1000 actinobacteria strains.</title>
        <authorList>
            <person name="Klenk H.-P."/>
        </authorList>
    </citation>
    <scope>NUCLEOTIDE SEQUENCE [LARGE SCALE GENOMIC DNA]</scope>
    <source>
        <strain evidence="3 4">DSM 105498</strain>
    </source>
</reference>